<dbReference type="PROSITE" id="PS51886">
    <property type="entry name" value="TLDC"/>
    <property type="match status" value="1"/>
</dbReference>
<feature type="region of interest" description="Disordered" evidence="1">
    <location>
        <begin position="937"/>
        <end position="956"/>
    </location>
</feature>
<gene>
    <name evidence="3" type="ORF">NOR_05735</name>
</gene>
<feature type="compositionally biased region" description="Low complexity" evidence="1">
    <location>
        <begin position="572"/>
        <end position="595"/>
    </location>
</feature>
<dbReference type="SMART" id="SM00584">
    <property type="entry name" value="TLDc"/>
    <property type="match status" value="1"/>
</dbReference>
<dbReference type="PANTHER" id="PTHR42678">
    <property type="entry name" value="AMIDASE"/>
    <property type="match status" value="1"/>
</dbReference>
<feature type="region of interest" description="Disordered" evidence="1">
    <location>
        <begin position="764"/>
        <end position="790"/>
    </location>
</feature>
<evidence type="ECO:0000313" key="4">
    <source>
        <dbReference type="Proteomes" id="UP000243498"/>
    </source>
</evidence>
<comment type="caution">
    <text evidence="3">The sequence shown here is derived from an EMBL/GenBank/DDBJ whole genome shotgun (WGS) entry which is preliminary data.</text>
</comment>
<dbReference type="AlphaFoldDB" id="A0A167C0R9"/>
<dbReference type="Proteomes" id="UP000243498">
    <property type="component" value="Unassembled WGS sequence"/>
</dbReference>
<dbReference type="InterPro" id="IPR023631">
    <property type="entry name" value="Amidase_dom"/>
</dbReference>
<dbReference type="InterPro" id="IPR006571">
    <property type="entry name" value="TLDc_dom"/>
</dbReference>
<feature type="domain" description="TLDc" evidence="2">
    <location>
        <begin position="961"/>
        <end position="1180"/>
    </location>
</feature>
<dbReference type="PANTHER" id="PTHR42678:SF34">
    <property type="entry name" value="OS04G0183300 PROTEIN"/>
    <property type="match status" value="1"/>
</dbReference>
<protein>
    <submittedName>
        <fullName evidence="3">TLDc domain containing protein 2</fullName>
    </submittedName>
</protein>
<dbReference type="OrthoDB" id="289228at2759"/>
<evidence type="ECO:0000259" key="2">
    <source>
        <dbReference type="PROSITE" id="PS51886"/>
    </source>
</evidence>
<dbReference type="EMBL" id="AZHC01000018">
    <property type="protein sequence ID" value="OAA40647.1"/>
    <property type="molecule type" value="Genomic_DNA"/>
</dbReference>
<dbReference type="Pfam" id="PF07534">
    <property type="entry name" value="TLD"/>
    <property type="match status" value="1"/>
</dbReference>
<organism evidence="3 4">
    <name type="scientific">Metarhizium rileyi (strain RCEF 4871)</name>
    <name type="common">Nomuraea rileyi</name>
    <dbReference type="NCBI Taxonomy" id="1649241"/>
    <lineage>
        <taxon>Eukaryota</taxon>
        <taxon>Fungi</taxon>
        <taxon>Dikarya</taxon>
        <taxon>Ascomycota</taxon>
        <taxon>Pezizomycotina</taxon>
        <taxon>Sordariomycetes</taxon>
        <taxon>Hypocreomycetidae</taxon>
        <taxon>Hypocreales</taxon>
        <taxon>Clavicipitaceae</taxon>
        <taxon>Metarhizium</taxon>
    </lineage>
</organism>
<dbReference type="SUPFAM" id="SSF75304">
    <property type="entry name" value="Amidase signature (AS) enzymes"/>
    <property type="match status" value="1"/>
</dbReference>
<keyword evidence="4" id="KW-1185">Reference proteome</keyword>
<feature type="region of interest" description="Disordered" evidence="1">
    <location>
        <begin position="547"/>
        <end position="611"/>
    </location>
</feature>
<accession>A0A167C0R9</accession>
<dbReference type="Gene3D" id="3.90.1300.10">
    <property type="entry name" value="Amidase signature (AS) domain"/>
    <property type="match status" value="1"/>
</dbReference>
<dbReference type="InterPro" id="IPR036928">
    <property type="entry name" value="AS_sf"/>
</dbReference>
<dbReference type="STRING" id="1081105.A0A167C0R9"/>
<evidence type="ECO:0000313" key="3">
    <source>
        <dbReference type="EMBL" id="OAA40647.1"/>
    </source>
</evidence>
<reference evidence="3 4" key="1">
    <citation type="journal article" date="2016" name="Genome Biol. Evol.">
        <title>Divergent and convergent evolution of fungal pathogenicity.</title>
        <authorList>
            <person name="Shang Y."/>
            <person name="Xiao G."/>
            <person name="Zheng P."/>
            <person name="Cen K."/>
            <person name="Zhan S."/>
            <person name="Wang C."/>
        </authorList>
    </citation>
    <scope>NUCLEOTIDE SEQUENCE [LARGE SCALE GENOMIC DNA]</scope>
    <source>
        <strain evidence="3 4">RCEF 4871</strain>
    </source>
</reference>
<name>A0A167C0R9_METRR</name>
<evidence type="ECO:0000256" key="1">
    <source>
        <dbReference type="SAM" id="MobiDB-lite"/>
    </source>
</evidence>
<dbReference type="Pfam" id="PF01425">
    <property type="entry name" value="Amidase"/>
    <property type="match status" value="1"/>
</dbReference>
<proteinExistence type="predicted"/>
<sequence>MLLSGIARRLVQVACGFLAWKSRSCSWATAVEFPKLLDATLDELRAGLDSGLFTSVDLVRAYIARIEEVNPLLHAVNDINPDAISIAAAKDSERQSGDAVSSPLHGIPVLLKDNIATDDDLNNTAGSFALVGAKPKEDSTVVAKLRKSGAIVLGKANLSQWSGLRGANVSEGWSAYGGQTTGAYFPGQAPSGSSSGSAVASSLGLAWACLGTETVGSIVDPAHVNNIVGIKPTVGLTSRYLVIPVSEHQDSVGPMTRTVKDAAYLLSVIAGSDPMDNYTSASPFGEKSPDYVSACKKTGLKGKRLGVLKNILDLGDDVTSRPAFDVFDETLDILRAAGAEIVDDVYFPGIRALMDHGWSSRVTGQDFLTDLPRYLDKLKTNPQNITTLARLRDFTHRFPAEGYPDRCTLSWDRILNRGYDNTSPEWWSNYTTQLYYATTLGLPGALKNYSLDAMVMPTKYASKIAGQTGSPVITVPLGRALDDTAVQRDKYGKMNATGPNQPFGLGFVGDLFSEETLIEIAYSFEQITAMRNRVLPLIQPTTELEDVVDSAAHSNSSRNSNDDNENNKENNENNNNNRSSSSSSSSNNNNNNNNNMGQSQSDASPRRRSREDLAHDLVSEPALINHQPHHHGGTMRCIGSNLAPAQALRFKDKCFTSLEFYSLKDVFKSLADEQGCVRYLKEDTIARYLEIPDILGASPVVFQMVSYLGAFPFLQDAPVVLELPHMVMVIVIMTERYRRVLARGSTDRTKLIFKSLAVYDRKASEAVDVTPPPDAPQEGDSGRAAANGSSGFAVDLPGEDDAFDDDDDDDDLVLTAYELLDIKEAVKQGSASDFHGAIIPTDNFRKLVMLLLLAAPLDVQETLSQYSNRVTGTELELLRSTAGCILSSFVDVESSPGIRYRQFKTIMPVLFPNLFNSFNALFEHFLFSKNLDLSRRNETSSRSQQNPAPKPAQPLLSDKGDILNDHMLAQVSLFLPGSSLFRRVRRLYSGNEAGFSMGSFESKVFHWRAPTLLLVSGTLLADTPHGGQQAAFADTLPTKRFPNGSKSTRVTYGVYIRQPWKHTHKECFGDSESVLFQLFPVHDVFPASTINTDYVAFTKPPGNQPCLSFGSPHPRPSKSSRRDTHYSVGAVSLLLNDSFEFGVFNHDFTSRGGAFHTSISRKFDFQDRFEIDQLEVWGCGGDDEAKAQAARWAWEEREAEARRKINLGSGDIDADRALLEMAGLIGQNRSGGSMA</sequence>